<evidence type="ECO:0000256" key="4">
    <source>
        <dbReference type="ARBA" id="ARBA00022448"/>
    </source>
</evidence>
<keyword evidence="9" id="KW-0333">Golgi apparatus</keyword>
<keyword evidence="7" id="KW-0653">Protein transport</keyword>
<evidence type="ECO:0000256" key="6">
    <source>
        <dbReference type="ARBA" id="ARBA00022824"/>
    </source>
</evidence>
<evidence type="ECO:0000256" key="7">
    <source>
        <dbReference type="ARBA" id="ARBA00022927"/>
    </source>
</evidence>
<keyword evidence="4" id="KW-0813">Transport</keyword>
<dbReference type="SUPFAM" id="SSF58038">
    <property type="entry name" value="SNARE fusion complex"/>
    <property type="match status" value="1"/>
</dbReference>
<dbReference type="FunFam" id="3.30.450.50:FF:000003">
    <property type="entry name" value="25.3 kDa vesicle transport protein-like"/>
    <property type="match status" value="1"/>
</dbReference>
<dbReference type="GO" id="GO:0000139">
    <property type="term" value="C:Golgi membrane"/>
    <property type="evidence" value="ECO:0007669"/>
    <property type="project" value="UniProtKB-SubCell"/>
</dbReference>
<evidence type="ECO:0000256" key="11">
    <source>
        <dbReference type="ARBA" id="ARBA00023136"/>
    </source>
</evidence>
<dbReference type="InterPro" id="IPR042855">
    <property type="entry name" value="V_SNARE_CC"/>
</dbReference>
<dbReference type="InterPro" id="IPR011012">
    <property type="entry name" value="Longin-like_dom_sf"/>
</dbReference>
<dbReference type="GO" id="GO:0015031">
    <property type="term" value="P:protein transport"/>
    <property type="evidence" value="ECO:0007669"/>
    <property type="project" value="UniProtKB-KW"/>
</dbReference>
<dbReference type="CDD" id="cd15866">
    <property type="entry name" value="R-SNARE_SEC22"/>
    <property type="match status" value="1"/>
</dbReference>
<dbReference type="PROSITE" id="PS50859">
    <property type="entry name" value="LONGIN"/>
    <property type="match status" value="1"/>
</dbReference>
<gene>
    <name evidence="15" type="ORF">CJ030_MR2G002681</name>
</gene>
<evidence type="ECO:0000256" key="9">
    <source>
        <dbReference type="ARBA" id="ARBA00023034"/>
    </source>
</evidence>
<keyword evidence="11" id="KW-0472">Membrane</keyword>
<sequence length="211" mass="24199">MVKLTMIARVTDGLPLAEGLDTGRDPQDEFYKQQAKSIVKNLSKGQNEPSRMSIETGPYVFHYIIEGHVCYLTMCDCSYPKKLAFQYLEELKNEFEGANGDQIETAARPYAFIKFDTFIQKTKKLYMDTRTQRNIAKLNDDLYEVQQIMTRNVQEVLGVGEKLDQVSEMSSRLTSESRIYADKAKELNQQVSLFFTGRFLPFIAMIVPCSL</sequence>
<keyword evidence="10 12" id="KW-0175">Coiled coil</keyword>
<dbReference type="GO" id="GO:0006890">
    <property type="term" value="P:retrograde vesicle-mediated transport, Golgi to endoplasmic reticulum"/>
    <property type="evidence" value="ECO:0007669"/>
    <property type="project" value="InterPro"/>
</dbReference>
<keyword evidence="5" id="KW-0812">Transmembrane</keyword>
<dbReference type="EMBL" id="RXIC02000020">
    <property type="protein sequence ID" value="KAB1222141.1"/>
    <property type="molecule type" value="Genomic_DNA"/>
</dbReference>
<dbReference type="GO" id="GO:0006888">
    <property type="term" value="P:endoplasmic reticulum to Golgi vesicle-mediated transport"/>
    <property type="evidence" value="ECO:0007669"/>
    <property type="project" value="InterPro"/>
</dbReference>
<dbReference type="PANTHER" id="PTHR45837">
    <property type="entry name" value="VESICLE-TRAFFICKING PROTEIN SEC22B"/>
    <property type="match status" value="1"/>
</dbReference>
<dbReference type="AlphaFoldDB" id="A0A6A1WAB0"/>
<keyword evidence="16" id="KW-1185">Reference proteome</keyword>
<organism evidence="15 16">
    <name type="scientific">Morella rubra</name>
    <name type="common">Chinese bayberry</name>
    <dbReference type="NCBI Taxonomy" id="262757"/>
    <lineage>
        <taxon>Eukaryota</taxon>
        <taxon>Viridiplantae</taxon>
        <taxon>Streptophyta</taxon>
        <taxon>Embryophyta</taxon>
        <taxon>Tracheophyta</taxon>
        <taxon>Spermatophyta</taxon>
        <taxon>Magnoliopsida</taxon>
        <taxon>eudicotyledons</taxon>
        <taxon>Gunneridae</taxon>
        <taxon>Pentapetalae</taxon>
        <taxon>rosids</taxon>
        <taxon>fabids</taxon>
        <taxon>Fagales</taxon>
        <taxon>Myricaceae</taxon>
        <taxon>Morella</taxon>
    </lineage>
</organism>
<evidence type="ECO:0000313" key="16">
    <source>
        <dbReference type="Proteomes" id="UP000516437"/>
    </source>
</evidence>
<dbReference type="Pfam" id="PF13774">
    <property type="entry name" value="Longin"/>
    <property type="match status" value="1"/>
</dbReference>
<evidence type="ECO:0000259" key="14">
    <source>
        <dbReference type="PROSITE" id="PS50892"/>
    </source>
</evidence>
<feature type="domain" description="V-SNARE coiled-coil homology" evidence="14">
    <location>
        <begin position="134"/>
        <end position="194"/>
    </location>
</feature>
<evidence type="ECO:0000256" key="1">
    <source>
        <dbReference type="ARBA" id="ARBA00004163"/>
    </source>
</evidence>
<dbReference type="SMART" id="SM01270">
    <property type="entry name" value="Longin"/>
    <property type="match status" value="1"/>
</dbReference>
<proteinExistence type="inferred from homology"/>
<evidence type="ECO:0000256" key="10">
    <source>
        <dbReference type="ARBA" id="ARBA00023054"/>
    </source>
</evidence>
<protein>
    <submittedName>
        <fullName evidence="15">25.3 kDa vesicle transport protein</fullName>
    </submittedName>
</protein>
<reference evidence="15 16" key="1">
    <citation type="journal article" date="2019" name="Plant Biotechnol. J.">
        <title>The red bayberry genome and genetic basis of sex determination.</title>
        <authorList>
            <person name="Jia H.M."/>
            <person name="Jia H.J."/>
            <person name="Cai Q.L."/>
            <person name="Wang Y."/>
            <person name="Zhao H.B."/>
            <person name="Yang W.F."/>
            <person name="Wang G.Y."/>
            <person name="Li Y.H."/>
            <person name="Zhan D.L."/>
            <person name="Shen Y.T."/>
            <person name="Niu Q.F."/>
            <person name="Chang L."/>
            <person name="Qiu J."/>
            <person name="Zhao L."/>
            <person name="Xie H.B."/>
            <person name="Fu W.Y."/>
            <person name="Jin J."/>
            <person name="Li X.W."/>
            <person name="Jiao Y."/>
            <person name="Zhou C.C."/>
            <person name="Tu T."/>
            <person name="Chai C.Y."/>
            <person name="Gao J.L."/>
            <person name="Fan L.J."/>
            <person name="van de Weg E."/>
            <person name="Wang J.Y."/>
            <person name="Gao Z.S."/>
        </authorList>
    </citation>
    <scope>NUCLEOTIDE SEQUENCE [LARGE SCALE GENOMIC DNA]</scope>
    <source>
        <tissue evidence="15">Leaves</tissue>
    </source>
</reference>
<feature type="domain" description="Longin" evidence="13">
    <location>
        <begin position="6"/>
        <end position="119"/>
    </location>
</feature>
<dbReference type="OrthoDB" id="1719357at2759"/>
<keyword evidence="6" id="KW-0256">Endoplasmic reticulum</keyword>
<dbReference type="SUPFAM" id="SSF64356">
    <property type="entry name" value="SNARE-like"/>
    <property type="match status" value="1"/>
</dbReference>
<accession>A0A6A1WAB0</accession>
<evidence type="ECO:0000313" key="15">
    <source>
        <dbReference type="EMBL" id="KAB1222141.1"/>
    </source>
</evidence>
<comment type="subcellular location">
    <subcellularLocation>
        <location evidence="1">Endoplasmic reticulum membrane</location>
        <topology evidence="1">Single-pass type IV membrane protein</topology>
    </subcellularLocation>
    <subcellularLocation>
        <location evidence="2">Golgi apparatus membrane</location>
    </subcellularLocation>
</comment>
<comment type="caution">
    <text evidence="15">The sequence shown here is derived from an EMBL/GenBank/DDBJ whole genome shotgun (WGS) entry which is preliminary data.</text>
</comment>
<dbReference type="GO" id="GO:0005789">
    <property type="term" value="C:endoplasmic reticulum membrane"/>
    <property type="evidence" value="ECO:0007669"/>
    <property type="project" value="UniProtKB-SubCell"/>
</dbReference>
<dbReference type="GO" id="GO:0005484">
    <property type="term" value="F:SNAP receptor activity"/>
    <property type="evidence" value="ECO:0007669"/>
    <property type="project" value="InterPro"/>
</dbReference>
<dbReference type="Pfam" id="PF00957">
    <property type="entry name" value="Synaptobrevin"/>
    <property type="match status" value="1"/>
</dbReference>
<dbReference type="InterPro" id="IPR010908">
    <property type="entry name" value="Longin_dom"/>
</dbReference>
<dbReference type="InterPro" id="IPR044565">
    <property type="entry name" value="Sec22"/>
</dbReference>
<evidence type="ECO:0000256" key="8">
    <source>
        <dbReference type="ARBA" id="ARBA00022989"/>
    </source>
</evidence>
<evidence type="ECO:0000256" key="12">
    <source>
        <dbReference type="PROSITE-ProRule" id="PRU00290"/>
    </source>
</evidence>
<evidence type="ECO:0000256" key="5">
    <source>
        <dbReference type="ARBA" id="ARBA00022692"/>
    </source>
</evidence>
<dbReference type="CDD" id="cd14824">
    <property type="entry name" value="Longin"/>
    <property type="match status" value="1"/>
</dbReference>
<name>A0A6A1WAB0_9ROSI</name>
<keyword evidence="8" id="KW-1133">Transmembrane helix</keyword>
<evidence type="ECO:0000259" key="13">
    <source>
        <dbReference type="PROSITE" id="PS50859"/>
    </source>
</evidence>
<dbReference type="Gene3D" id="1.20.5.110">
    <property type="match status" value="1"/>
</dbReference>
<dbReference type="Proteomes" id="UP000516437">
    <property type="component" value="Chromosome 2"/>
</dbReference>
<comment type="similarity">
    <text evidence="3">Belongs to the synaptobrevin family.</text>
</comment>
<evidence type="ECO:0000256" key="3">
    <source>
        <dbReference type="ARBA" id="ARBA00008025"/>
    </source>
</evidence>
<dbReference type="PROSITE" id="PS50892">
    <property type="entry name" value="V_SNARE"/>
    <property type="match status" value="1"/>
</dbReference>
<evidence type="ECO:0000256" key="2">
    <source>
        <dbReference type="ARBA" id="ARBA00004394"/>
    </source>
</evidence>
<dbReference type="Gene3D" id="3.30.450.50">
    <property type="entry name" value="Longin domain"/>
    <property type="match status" value="1"/>
</dbReference>